<gene>
    <name evidence="1" type="ORF">EV356DRAFT_296810</name>
</gene>
<dbReference type="Proteomes" id="UP000800092">
    <property type="component" value="Unassembled WGS sequence"/>
</dbReference>
<evidence type="ECO:0000313" key="2">
    <source>
        <dbReference type="Proteomes" id="UP000800092"/>
    </source>
</evidence>
<accession>A0A6A6H1A2</accession>
<reference evidence="1" key="1">
    <citation type="journal article" date="2020" name="Stud. Mycol.">
        <title>101 Dothideomycetes genomes: a test case for predicting lifestyles and emergence of pathogens.</title>
        <authorList>
            <person name="Haridas S."/>
            <person name="Albert R."/>
            <person name="Binder M."/>
            <person name="Bloem J."/>
            <person name="Labutti K."/>
            <person name="Salamov A."/>
            <person name="Andreopoulos B."/>
            <person name="Baker S."/>
            <person name="Barry K."/>
            <person name="Bills G."/>
            <person name="Bluhm B."/>
            <person name="Cannon C."/>
            <person name="Castanera R."/>
            <person name="Culley D."/>
            <person name="Daum C."/>
            <person name="Ezra D."/>
            <person name="Gonzalez J."/>
            <person name="Henrissat B."/>
            <person name="Kuo A."/>
            <person name="Liang C."/>
            <person name="Lipzen A."/>
            <person name="Lutzoni F."/>
            <person name="Magnuson J."/>
            <person name="Mondo S."/>
            <person name="Nolan M."/>
            <person name="Ohm R."/>
            <person name="Pangilinan J."/>
            <person name="Park H.-J."/>
            <person name="Ramirez L."/>
            <person name="Alfaro M."/>
            <person name="Sun H."/>
            <person name="Tritt A."/>
            <person name="Yoshinaga Y."/>
            <person name="Zwiers L.-H."/>
            <person name="Turgeon B."/>
            <person name="Goodwin S."/>
            <person name="Spatafora J."/>
            <person name="Crous P."/>
            <person name="Grigoriev I."/>
        </authorList>
    </citation>
    <scope>NUCLEOTIDE SEQUENCE</scope>
    <source>
        <strain evidence="1">Tuck. ex Michener</strain>
    </source>
</reference>
<organism evidence="1 2">
    <name type="scientific">Viridothelium virens</name>
    <name type="common">Speckled blister lichen</name>
    <name type="synonym">Trypethelium virens</name>
    <dbReference type="NCBI Taxonomy" id="1048519"/>
    <lineage>
        <taxon>Eukaryota</taxon>
        <taxon>Fungi</taxon>
        <taxon>Dikarya</taxon>
        <taxon>Ascomycota</taxon>
        <taxon>Pezizomycotina</taxon>
        <taxon>Dothideomycetes</taxon>
        <taxon>Dothideomycetes incertae sedis</taxon>
        <taxon>Trypetheliales</taxon>
        <taxon>Trypetheliaceae</taxon>
        <taxon>Viridothelium</taxon>
    </lineage>
</organism>
<dbReference type="EMBL" id="ML991828">
    <property type="protein sequence ID" value="KAF2231353.1"/>
    <property type="molecule type" value="Genomic_DNA"/>
</dbReference>
<keyword evidence="2" id="KW-1185">Reference proteome</keyword>
<sequence length="174" mass="19161">MAEIRTCTRYPATFPCRADGGTKDSVDCAFGGHQARLPNQRHRPARHRRANKCTRLLGEEVATDAAVLNLPPTSRWGLAAVHPAPHHHTTTHHPPPTTLRTAIKVHPPDPYRYLTHTPTPTRPSSLGAPMAGPRSPLPSFLPPRHHHGLIHLELYNSKNNDSTTPERAANIILA</sequence>
<proteinExistence type="predicted"/>
<dbReference type="AlphaFoldDB" id="A0A6A6H1A2"/>
<protein>
    <submittedName>
        <fullName evidence="1">Uncharacterized protein</fullName>
    </submittedName>
</protein>
<evidence type="ECO:0000313" key="1">
    <source>
        <dbReference type="EMBL" id="KAF2231353.1"/>
    </source>
</evidence>
<name>A0A6A6H1A2_VIRVR</name>